<reference evidence="2 3" key="1">
    <citation type="submission" date="2018-07" db="EMBL/GenBank/DDBJ databases">
        <title>Rhodosalinus sp. strain E84T genomic sequence and assembly.</title>
        <authorList>
            <person name="Liu Z.-W."/>
            <person name="Lu D.-C."/>
        </authorList>
    </citation>
    <scope>NUCLEOTIDE SEQUENCE [LARGE SCALE GENOMIC DNA]</scope>
    <source>
        <strain evidence="2 3">E84</strain>
    </source>
</reference>
<gene>
    <name evidence="2" type="ORF">DRV85_16125</name>
</gene>
<dbReference type="EMBL" id="QNTQ01000018">
    <property type="protein sequence ID" value="RBI83338.1"/>
    <property type="molecule type" value="Genomic_DNA"/>
</dbReference>
<feature type="domain" description="AMP-dependent synthetase/ligase" evidence="1">
    <location>
        <begin position="104"/>
        <end position="267"/>
    </location>
</feature>
<proteinExistence type="predicted"/>
<sequence length="394" mass="42126">MTDRLAVLAERATEACRHAPALAARLAEAGLEPRDLARPGALDSLPVLGKARLMELQAADPPFGGFLSVPMSEVAQVFASPGPIFEPVLKGCEAHGFALMFRAAGLGPGDVVLNTWSHHLVPAGLIFGAGAQAVGATVIPSGPGQTELQVQLIAQMGVTAFLGATAYFEKVAQAYAEAHGATRGHWPLRHAFLGGEPGDWMAKRRRLEEAHGLVTHGAYGTADLGLVAYEDATCEGYRSHPERLVQICDPESGRPLPAGQPGEVVVTTLARGWPMIRFGTGDLARAREMADDGFAARIGPIEGRAGAGVKVREIFVYPAHAEALAARLGPGTVARVVVWREAGQDRITLELSGAPRREDEVVEAFRRITRLRADRVLWHDAMGEGKLLEDRREF</sequence>
<dbReference type="InterPro" id="IPR042099">
    <property type="entry name" value="ANL_N_sf"/>
</dbReference>
<dbReference type="Pfam" id="PF00501">
    <property type="entry name" value="AMP-binding"/>
    <property type="match status" value="1"/>
</dbReference>
<accession>A0A365U5M8</accession>
<name>A0A365U5M8_9RHOB</name>
<dbReference type="PANTHER" id="PTHR43845">
    <property type="entry name" value="BLR5969 PROTEIN"/>
    <property type="match status" value="1"/>
</dbReference>
<organism evidence="2 3">
    <name type="scientific">Rhodosalinus halophilus</name>
    <dbReference type="NCBI Taxonomy" id="2259333"/>
    <lineage>
        <taxon>Bacteria</taxon>
        <taxon>Pseudomonadati</taxon>
        <taxon>Pseudomonadota</taxon>
        <taxon>Alphaproteobacteria</taxon>
        <taxon>Rhodobacterales</taxon>
        <taxon>Paracoccaceae</taxon>
        <taxon>Rhodosalinus</taxon>
    </lineage>
</organism>
<dbReference type="AlphaFoldDB" id="A0A365U5M8"/>
<evidence type="ECO:0000313" key="3">
    <source>
        <dbReference type="Proteomes" id="UP000253370"/>
    </source>
</evidence>
<dbReference type="OrthoDB" id="580775at2"/>
<dbReference type="Proteomes" id="UP000253370">
    <property type="component" value="Unassembled WGS sequence"/>
</dbReference>
<evidence type="ECO:0000313" key="2">
    <source>
        <dbReference type="EMBL" id="RBI83338.1"/>
    </source>
</evidence>
<keyword evidence="2" id="KW-0436">Ligase</keyword>
<comment type="caution">
    <text evidence="2">The sequence shown here is derived from an EMBL/GenBank/DDBJ whole genome shotgun (WGS) entry which is preliminary data.</text>
</comment>
<dbReference type="SUPFAM" id="SSF56801">
    <property type="entry name" value="Acetyl-CoA synthetase-like"/>
    <property type="match status" value="1"/>
</dbReference>
<dbReference type="PANTHER" id="PTHR43845:SF1">
    <property type="entry name" value="BLR5969 PROTEIN"/>
    <property type="match status" value="1"/>
</dbReference>
<dbReference type="RefSeq" id="WP_113290510.1">
    <property type="nucleotide sequence ID" value="NZ_QNTQ01000018.1"/>
</dbReference>
<dbReference type="Gene3D" id="3.40.50.12780">
    <property type="entry name" value="N-terminal domain of ligase-like"/>
    <property type="match status" value="1"/>
</dbReference>
<dbReference type="GO" id="GO:0016874">
    <property type="term" value="F:ligase activity"/>
    <property type="evidence" value="ECO:0007669"/>
    <property type="project" value="UniProtKB-KW"/>
</dbReference>
<evidence type="ECO:0000259" key="1">
    <source>
        <dbReference type="Pfam" id="PF00501"/>
    </source>
</evidence>
<protein>
    <submittedName>
        <fullName evidence="2">Phenylacetate--CoA ligase family protein</fullName>
    </submittedName>
</protein>
<keyword evidence="3" id="KW-1185">Reference proteome</keyword>
<dbReference type="InterPro" id="IPR000873">
    <property type="entry name" value="AMP-dep_synth/lig_dom"/>
</dbReference>